<dbReference type="EMBL" id="CALNXI010001274">
    <property type="protein sequence ID" value="CAH3162855.1"/>
    <property type="molecule type" value="Genomic_DNA"/>
</dbReference>
<name>A0ABN8QEV4_9CNID</name>
<protein>
    <submittedName>
        <fullName evidence="2">Uncharacterized protein</fullName>
    </submittedName>
</protein>
<proteinExistence type="predicted"/>
<feature type="compositionally biased region" description="Basic residues" evidence="1">
    <location>
        <begin position="37"/>
        <end position="47"/>
    </location>
</feature>
<feature type="compositionally biased region" description="Polar residues" evidence="1">
    <location>
        <begin position="27"/>
        <end position="36"/>
    </location>
</feature>
<feature type="region of interest" description="Disordered" evidence="1">
    <location>
        <begin position="27"/>
        <end position="88"/>
    </location>
</feature>
<sequence length="88" mass="10218">MRLENIRRNQAFFEGLNLTQAKFDFNTSMTPQSTSKVKQRGLARPKKNFREAPMLPTRQSLRLRNKDPDGVTLPDLPIKQEPVDEHLL</sequence>
<gene>
    <name evidence="2" type="ORF">PEVE_00004410</name>
</gene>
<reference evidence="2 3" key="1">
    <citation type="submission" date="2022-05" db="EMBL/GenBank/DDBJ databases">
        <authorList>
            <consortium name="Genoscope - CEA"/>
            <person name="William W."/>
        </authorList>
    </citation>
    <scope>NUCLEOTIDE SEQUENCE [LARGE SCALE GENOMIC DNA]</scope>
</reference>
<keyword evidence="3" id="KW-1185">Reference proteome</keyword>
<evidence type="ECO:0000256" key="1">
    <source>
        <dbReference type="SAM" id="MobiDB-lite"/>
    </source>
</evidence>
<evidence type="ECO:0000313" key="2">
    <source>
        <dbReference type="EMBL" id="CAH3162855.1"/>
    </source>
</evidence>
<comment type="caution">
    <text evidence="2">The sequence shown here is derived from an EMBL/GenBank/DDBJ whole genome shotgun (WGS) entry which is preliminary data.</text>
</comment>
<evidence type="ECO:0000313" key="3">
    <source>
        <dbReference type="Proteomes" id="UP001159427"/>
    </source>
</evidence>
<organism evidence="2 3">
    <name type="scientific">Porites evermanni</name>
    <dbReference type="NCBI Taxonomy" id="104178"/>
    <lineage>
        <taxon>Eukaryota</taxon>
        <taxon>Metazoa</taxon>
        <taxon>Cnidaria</taxon>
        <taxon>Anthozoa</taxon>
        <taxon>Hexacorallia</taxon>
        <taxon>Scleractinia</taxon>
        <taxon>Fungiina</taxon>
        <taxon>Poritidae</taxon>
        <taxon>Porites</taxon>
    </lineage>
</organism>
<dbReference type="Proteomes" id="UP001159427">
    <property type="component" value="Unassembled WGS sequence"/>
</dbReference>
<accession>A0ABN8QEV4</accession>